<dbReference type="GO" id="GO:0009231">
    <property type="term" value="P:riboflavin biosynthetic process"/>
    <property type="evidence" value="ECO:0007669"/>
    <property type="project" value="InterPro"/>
</dbReference>
<evidence type="ECO:0000256" key="3">
    <source>
        <dbReference type="ARBA" id="ARBA00022630"/>
    </source>
</evidence>
<keyword evidence="3" id="KW-0285">Flavoprotein</keyword>
<proteinExistence type="predicted"/>
<dbReference type="STRING" id="41875.K8EPW6"/>
<evidence type="ECO:0000256" key="4">
    <source>
        <dbReference type="ARBA" id="ARBA00022643"/>
    </source>
</evidence>
<dbReference type="EMBL" id="FO082264">
    <property type="protein sequence ID" value="CCO19964.1"/>
    <property type="molecule type" value="Genomic_DNA"/>
</dbReference>
<dbReference type="InterPro" id="IPR023468">
    <property type="entry name" value="Riboflavin_kinase"/>
</dbReference>
<accession>K8EPW6</accession>
<dbReference type="Gene3D" id="2.40.30.30">
    <property type="entry name" value="Riboflavin kinase-like"/>
    <property type="match status" value="1"/>
</dbReference>
<dbReference type="GO" id="GO:0009398">
    <property type="term" value="P:FMN biosynthetic process"/>
    <property type="evidence" value="ECO:0007669"/>
    <property type="project" value="UniProtKB-UniPathway"/>
</dbReference>
<feature type="domain" description="Riboflavin kinase" evidence="9">
    <location>
        <begin position="339"/>
        <end position="496"/>
    </location>
</feature>
<dbReference type="InterPro" id="IPR015865">
    <property type="entry name" value="Riboflavin_kinase_bac/euk"/>
</dbReference>
<keyword evidence="11" id="KW-1185">Reference proteome</keyword>
<comment type="pathway">
    <text evidence="1">Cofactor biosynthesis; FMN biosynthesis; FMN from riboflavin (ATP route): step 1/1.</text>
</comment>
<evidence type="ECO:0000256" key="2">
    <source>
        <dbReference type="ARBA" id="ARBA00012105"/>
    </source>
</evidence>
<reference evidence="10 11" key="1">
    <citation type="submission" date="2011-10" db="EMBL/GenBank/DDBJ databases">
        <authorList>
            <person name="Genoscope - CEA"/>
        </authorList>
    </citation>
    <scope>NUCLEOTIDE SEQUENCE [LARGE SCALE GENOMIC DNA]</scope>
    <source>
        <strain evidence="10 11">RCC 1105</strain>
    </source>
</reference>
<dbReference type="EC" id="2.7.1.26" evidence="2"/>
<dbReference type="InterPro" id="IPR029063">
    <property type="entry name" value="SAM-dependent_MTases_sf"/>
</dbReference>
<dbReference type="GO" id="GO:0005524">
    <property type="term" value="F:ATP binding"/>
    <property type="evidence" value="ECO:0007669"/>
    <property type="project" value="UniProtKB-KW"/>
</dbReference>
<sequence length="500" mass="55628">MKPRTTQTTTTFTTTTIKNNSCFPHVRRKSLCRKSRSEETSSRRRRCRANNIKNNDDDFDDGNDKNVKALRDEASRGCSECYFPREKDRAENVFNACFPAFIRSKPFGTALLVGAETGEVVERFVSSCAAFEGEGAKLATVVDVSEKQLDRAMEKVPDVGISGNEKGAKYFQLSEMSLEEVKPYFGPFDAIVFNDTFEQFPEKKRKETLARAANLLKQTTSSSSSSSSSGSDEGGVNEATSRIVISSRETREGDESYARLKREELEALVKGLPLVWTEEEAKRGKALDLSSDSNIDNRSSSSNSNSNSNNNNSIGNNNVQNDDNDLDATRVLYLTENYKLAKPLHMRAKVVRGFGRGSAEMGLPTANLDPAEISLNWQKELNDDTVDVKNIPLGVYFGYCQLEGDESGKKIAVLNVGRRPSFVDKKNYENDVTVEVHCVEKNEDGLAFENGKKQFYGETMSVECLGFVRPEMKFNGLDELVTRIKTDVGLSKNSLMKMGI</sequence>
<dbReference type="OrthoDB" id="276388at2759"/>
<dbReference type="KEGG" id="bpg:Bathy15g02400"/>
<dbReference type="UniPathway" id="UPA00276">
    <property type="reaction ID" value="UER00406"/>
</dbReference>
<evidence type="ECO:0000313" key="11">
    <source>
        <dbReference type="Proteomes" id="UP000198341"/>
    </source>
</evidence>
<keyword evidence="5" id="KW-0808">Transferase</keyword>
<evidence type="ECO:0000256" key="7">
    <source>
        <dbReference type="ARBA" id="ARBA00022840"/>
    </source>
</evidence>
<dbReference type="PANTHER" id="PTHR22749">
    <property type="entry name" value="RIBOFLAVIN KINASE/FMN ADENYLYLTRANSFERASE"/>
    <property type="match status" value="1"/>
</dbReference>
<feature type="region of interest" description="Disordered" evidence="8">
    <location>
        <begin position="283"/>
        <end position="322"/>
    </location>
</feature>
<dbReference type="eggNOG" id="KOG3110">
    <property type="taxonomic scope" value="Eukaryota"/>
</dbReference>
<organism evidence="10 11">
    <name type="scientific">Bathycoccus prasinos</name>
    <dbReference type="NCBI Taxonomy" id="41875"/>
    <lineage>
        <taxon>Eukaryota</taxon>
        <taxon>Viridiplantae</taxon>
        <taxon>Chlorophyta</taxon>
        <taxon>Mamiellophyceae</taxon>
        <taxon>Mamiellales</taxon>
        <taxon>Bathycoccaceae</taxon>
        <taxon>Bathycoccus</taxon>
    </lineage>
</organism>
<dbReference type="GeneID" id="19011577"/>
<dbReference type="SMART" id="SM00904">
    <property type="entry name" value="Flavokinase"/>
    <property type="match status" value="1"/>
</dbReference>
<evidence type="ECO:0000256" key="1">
    <source>
        <dbReference type="ARBA" id="ARBA00005201"/>
    </source>
</evidence>
<dbReference type="Gene3D" id="3.40.50.150">
    <property type="entry name" value="Vaccinia Virus protein VP39"/>
    <property type="match status" value="1"/>
</dbReference>
<keyword evidence="4" id="KW-0288">FMN</keyword>
<dbReference type="InterPro" id="IPR023465">
    <property type="entry name" value="Riboflavin_kinase_dom_sf"/>
</dbReference>
<dbReference type="Proteomes" id="UP000198341">
    <property type="component" value="Chromosome 15"/>
</dbReference>
<feature type="compositionally biased region" description="Low complexity" evidence="8">
    <location>
        <begin position="288"/>
        <end position="321"/>
    </location>
</feature>
<evidence type="ECO:0000256" key="6">
    <source>
        <dbReference type="ARBA" id="ARBA00022741"/>
    </source>
</evidence>
<dbReference type="AlphaFoldDB" id="K8EPW6"/>
<feature type="region of interest" description="Disordered" evidence="8">
    <location>
        <begin position="216"/>
        <end position="256"/>
    </location>
</feature>
<gene>
    <name evidence="10" type="ordered locus">Bathy15g02400</name>
</gene>
<dbReference type="Pfam" id="PF01687">
    <property type="entry name" value="Flavokinase"/>
    <property type="match status" value="1"/>
</dbReference>
<keyword evidence="7" id="KW-0067">ATP-binding</keyword>
<dbReference type="GO" id="GO:0008531">
    <property type="term" value="F:riboflavin kinase activity"/>
    <property type="evidence" value="ECO:0007669"/>
    <property type="project" value="UniProtKB-EC"/>
</dbReference>
<dbReference type="SUPFAM" id="SSF53335">
    <property type="entry name" value="S-adenosyl-L-methionine-dependent methyltransferases"/>
    <property type="match status" value="1"/>
</dbReference>
<dbReference type="SUPFAM" id="SSF82114">
    <property type="entry name" value="Riboflavin kinase-like"/>
    <property type="match status" value="1"/>
</dbReference>
<protein>
    <recommendedName>
        <fullName evidence="2">riboflavin kinase</fullName>
        <ecNumber evidence="2">2.7.1.26</ecNumber>
    </recommendedName>
</protein>
<dbReference type="PANTHER" id="PTHR22749:SF6">
    <property type="entry name" value="RIBOFLAVIN KINASE"/>
    <property type="match status" value="1"/>
</dbReference>
<evidence type="ECO:0000259" key="9">
    <source>
        <dbReference type="SMART" id="SM00904"/>
    </source>
</evidence>
<feature type="compositionally biased region" description="Low complexity" evidence="8">
    <location>
        <begin position="221"/>
        <end position="231"/>
    </location>
</feature>
<dbReference type="CDD" id="cd02440">
    <property type="entry name" value="AdoMet_MTases"/>
    <property type="match status" value="1"/>
</dbReference>
<evidence type="ECO:0000256" key="5">
    <source>
        <dbReference type="ARBA" id="ARBA00022679"/>
    </source>
</evidence>
<name>K8EPW6_9CHLO</name>
<evidence type="ECO:0000313" key="10">
    <source>
        <dbReference type="EMBL" id="CCO19964.1"/>
    </source>
</evidence>
<keyword evidence="6" id="KW-0547">Nucleotide-binding</keyword>
<dbReference type="RefSeq" id="XP_007508878.1">
    <property type="nucleotide sequence ID" value="XM_007508816.1"/>
</dbReference>
<evidence type="ECO:0000256" key="8">
    <source>
        <dbReference type="SAM" id="MobiDB-lite"/>
    </source>
</evidence>